<dbReference type="GO" id="GO:0016020">
    <property type="term" value="C:membrane"/>
    <property type="evidence" value="ECO:0007669"/>
    <property type="project" value="UniProtKB-SubCell"/>
</dbReference>
<evidence type="ECO:0000256" key="3">
    <source>
        <dbReference type="ARBA" id="ARBA00022692"/>
    </source>
</evidence>
<dbReference type="AlphaFoldDB" id="A0AAW1L0Z5"/>
<evidence type="ECO:0000256" key="4">
    <source>
        <dbReference type="ARBA" id="ARBA00022968"/>
    </source>
</evidence>
<comment type="caution">
    <text evidence="10">The sequence shown here is derived from an EMBL/GenBank/DDBJ whole genome shotgun (WGS) entry which is preliminary data.</text>
</comment>
<evidence type="ECO:0000256" key="7">
    <source>
        <dbReference type="SAM" id="Phobius"/>
    </source>
</evidence>
<dbReference type="InterPro" id="IPR029962">
    <property type="entry name" value="TBL"/>
</dbReference>
<keyword evidence="4" id="KW-0735">Signal-anchor</keyword>
<accession>A0AAW1L0Z5</accession>
<dbReference type="EMBL" id="JBDFQZ010000005">
    <property type="protein sequence ID" value="KAK9726114.1"/>
    <property type="molecule type" value="Genomic_DNA"/>
</dbReference>
<organism evidence="10 11">
    <name type="scientific">Saponaria officinalis</name>
    <name type="common">Common soapwort</name>
    <name type="synonym">Lychnis saponaria</name>
    <dbReference type="NCBI Taxonomy" id="3572"/>
    <lineage>
        <taxon>Eukaryota</taxon>
        <taxon>Viridiplantae</taxon>
        <taxon>Streptophyta</taxon>
        <taxon>Embryophyta</taxon>
        <taxon>Tracheophyta</taxon>
        <taxon>Spermatophyta</taxon>
        <taxon>Magnoliopsida</taxon>
        <taxon>eudicotyledons</taxon>
        <taxon>Gunneridae</taxon>
        <taxon>Pentapetalae</taxon>
        <taxon>Caryophyllales</taxon>
        <taxon>Caryophyllaceae</taxon>
        <taxon>Caryophylleae</taxon>
        <taxon>Saponaria</taxon>
    </lineage>
</organism>
<dbReference type="Proteomes" id="UP001443914">
    <property type="component" value="Unassembled WGS sequence"/>
</dbReference>
<keyword evidence="11" id="KW-1185">Reference proteome</keyword>
<dbReference type="InterPro" id="IPR026057">
    <property type="entry name" value="TBL_C"/>
</dbReference>
<dbReference type="Pfam" id="PF14416">
    <property type="entry name" value="PMR5N"/>
    <property type="match status" value="1"/>
</dbReference>
<feature type="domain" description="Trichome birefringence-like C-terminal" evidence="8">
    <location>
        <begin position="166"/>
        <end position="446"/>
    </location>
</feature>
<feature type="transmembrane region" description="Helical" evidence="7">
    <location>
        <begin position="42"/>
        <end position="63"/>
    </location>
</feature>
<evidence type="ECO:0000256" key="1">
    <source>
        <dbReference type="ARBA" id="ARBA00004167"/>
    </source>
</evidence>
<feature type="domain" description="Trichome birefringence-like N-terminal" evidence="9">
    <location>
        <begin position="112"/>
        <end position="165"/>
    </location>
</feature>
<gene>
    <name evidence="10" type="ORF">RND81_05G191400</name>
</gene>
<dbReference type="GO" id="GO:0016413">
    <property type="term" value="F:O-acetyltransferase activity"/>
    <property type="evidence" value="ECO:0007669"/>
    <property type="project" value="InterPro"/>
</dbReference>
<keyword evidence="6 7" id="KW-0472">Membrane</keyword>
<evidence type="ECO:0000259" key="8">
    <source>
        <dbReference type="Pfam" id="PF13839"/>
    </source>
</evidence>
<evidence type="ECO:0000259" key="9">
    <source>
        <dbReference type="Pfam" id="PF14416"/>
    </source>
</evidence>
<evidence type="ECO:0000313" key="10">
    <source>
        <dbReference type="EMBL" id="KAK9726114.1"/>
    </source>
</evidence>
<dbReference type="GO" id="GO:0005794">
    <property type="term" value="C:Golgi apparatus"/>
    <property type="evidence" value="ECO:0007669"/>
    <property type="project" value="TreeGrafter"/>
</dbReference>
<dbReference type="Pfam" id="PF13839">
    <property type="entry name" value="PC-Esterase"/>
    <property type="match status" value="1"/>
</dbReference>
<dbReference type="PANTHER" id="PTHR32285">
    <property type="entry name" value="PROTEIN TRICHOME BIREFRINGENCE-LIKE 9-RELATED"/>
    <property type="match status" value="1"/>
</dbReference>
<comment type="similarity">
    <text evidence="2">Belongs to the PC-esterase family. TBL subfamily.</text>
</comment>
<evidence type="ECO:0000256" key="5">
    <source>
        <dbReference type="ARBA" id="ARBA00022989"/>
    </source>
</evidence>
<sequence length="463" mass="53325">MKPPNPKNYTKIQQNNNHPTMAEEVNKFNFFKKLNRLNPLEVPISIISCLLLTFFLICSFFYFDYGAVINGPVGPTWRFRGAYDELGFGNGNGNGNGNGSNSSIRSRLKEGEECDYFEGKWVWDETYPLYDSKDCLFSDGGFKCLSNHRPDNSFTKWRWQPNLCDLPRFDAKVMLEKLRNKRLVFVGDSIGRNQWESLLCMLSSAVPDKASIYEVNGNPITKHMGYLIFRFRDYNCTIEYYRAPFLVVQGRPPAGSPRNVRYTLRVDQLEWSSAKWRNADVLIFNAGHWWTNDKTVKSGCYFQEGNELKLNMTVETAFRRSIETLANWVDTQVNVTKTSVYFRSYAPVHFRGGDWKNGGSCHLETMPDLDVPNLPQTWGHYNIVNDVLSNTSHVSTLDVTYLSLQRKDGHPSLYYMGEKPAPMHRQDCSHWCLPGVPDTWNELLYAVFLRRQSLNSKNSTNAS</sequence>
<name>A0AAW1L0Z5_SAPOF</name>
<comment type="subcellular location">
    <subcellularLocation>
        <location evidence="1">Membrane</location>
        <topology evidence="1">Single-pass membrane protein</topology>
    </subcellularLocation>
</comment>
<proteinExistence type="inferred from homology"/>
<reference evidence="10" key="1">
    <citation type="submission" date="2024-03" db="EMBL/GenBank/DDBJ databases">
        <title>WGS assembly of Saponaria officinalis var. Norfolk2.</title>
        <authorList>
            <person name="Jenkins J."/>
            <person name="Shu S."/>
            <person name="Grimwood J."/>
            <person name="Barry K."/>
            <person name="Goodstein D."/>
            <person name="Schmutz J."/>
            <person name="Leebens-Mack J."/>
            <person name="Osbourn A."/>
        </authorList>
    </citation>
    <scope>NUCLEOTIDE SEQUENCE [LARGE SCALE GENOMIC DNA]</scope>
    <source>
        <strain evidence="10">JIC</strain>
    </source>
</reference>
<keyword evidence="3 7" id="KW-0812">Transmembrane</keyword>
<keyword evidence="5 7" id="KW-1133">Transmembrane helix</keyword>
<evidence type="ECO:0000256" key="6">
    <source>
        <dbReference type="ARBA" id="ARBA00023136"/>
    </source>
</evidence>
<dbReference type="PANTHER" id="PTHR32285:SF213">
    <property type="entry name" value="PROTEIN TRICHOME BIREFRINGENCE-LIKE 11"/>
    <property type="match status" value="1"/>
</dbReference>
<protein>
    <recommendedName>
        <fullName evidence="12">Trichome birefringence-like N-terminal domain-containing protein</fullName>
    </recommendedName>
</protein>
<evidence type="ECO:0000313" key="11">
    <source>
        <dbReference type="Proteomes" id="UP001443914"/>
    </source>
</evidence>
<dbReference type="InterPro" id="IPR025846">
    <property type="entry name" value="TBL_N"/>
</dbReference>
<evidence type="ECO:0000256" key="2">
    <source>
        <dbReference type="ARBA" id="ARBA00007727"/>
    </source>
</evidence>
<evidence type="ECO:0008006" key="12">
    <source>
        <dbReference type="Google" id="ProtNLM"/>
    </source>
</evidence>